<dbReference type="EMBL" id="JAGGJA010000009">
    <property type="protein sequence ID" value="MCW9708037.1"/>
    <property type="molecule type" value="Genomic_DNA"/>
</dbReference>
<keyword evidence="3" id="KW-1185">Reference proteome</keyword>
<keyword evidence="1" id="KW-0732">Signal</keyword>
<accession>A0ABT3PQ98</accession>
<organism evidence="2 3">
    <name type="scientific">Fodinibius salsisoli</name>
    <dbReference type="NCBI Taxonomy" id="2820877"/>
    <lineage>
        <taxon>Bacteria</taxon>
        <taxon>Pseudomonadati</taxon>
        <taxon>Balneolota</taxon>
        <taxon>Balneolia</taxon>
        <taxon>Balneolales</taxon>
        <taxon>Balneolaceae</taxon>
        <taxon>Fodinibius</taxon>
    </lineage>
</organism>
<proteinExistence type="predicted"/>
<sequence length="142" mass="16324">MNRYPANIIAFIGILTFLTSCSLFNDDDPERTYPRAFDFEVTSLQNLVETQPTDSLNVEVYVTDIMLERDCSNAPYALCFGDGIFVSDTKNPGEENINYPIGVDNPRQFQQGQRYRMSFSIEYTGTDDQYTSRRFMGYSKID</sequence>
<name>A0ABT3PQ98_9BACT</name>
<dbReference type="PROSITE" id="PS51257">
    <property type="entry name" value="PROKAR_LIPOPROTEIN"/>
    <property type="match status" value="1"/>
</dbReference>
<evidence type="ECO:0000313" key="2">
    <source>
        <dbReference type="EMBL" id="MCW9708037.1"/>
    </source>
</evidence>
<feature type="signal peptide" evidence="1">
    <location>
        <begin position="1"/>
        <end position="25"/>
    </location>
</feature>
<evidence type="ECO:0000313" key="3">
    <source>
        <dbReference type="Proteomes" id="UP001207918"/>
    </source>
</evidence>
<comment type="caution">
    <text evidence="2">The sequence shown here is derived from an EMBL/GenBank/DDBJ whole genome shotgun (WGS) entry which is preliminary data.</text>
</comment>
<gene>
    <name evidence="2" type="ORF">J6I44_14315</name>
</gene>
<feature type="chain" id="PRO_5045367734" evidence="1">
    <location>
        <begin position="26"/>
        <end position="142"/>
    </location>
</feature>
<protein>
    <submittedName>
        <fullName evidence="2">Uncharacterized protein</fullName>
    </submittedName>
</protein>
<reference evidence="2 3" key="1">
    <citation type="submission" date="2021-03" db="EMBL/GenBank/DDBJ databases">
        <title>Aliifodinibius sp. nov., a new bacterium isolated from saline soil.</title>
        <authorList>
            <person name="Galisteo C."/>
            <person name="De La Haba R."/>
            <person name="Sanchez-Porro C."/>
            <person name="Ventosa A."/>
        </authorList>
    </citation>
    <scope>NUCLEOTIDE SEQUENCE [LARGE SCALE GENOMIC DNA]</scope>
    <source>
        <strain evidence="2 3">1BSP15-2V2</strain>
    </source>
</reference>
<dbReference type="RefSeq" id="WP_265766823.1">
    <property type="nucleotide sequence ID" value="NZ_JAGGJA010000009.1"/>
</dbReference>
<dbReference type="Proteomes" id="UP001207918">
    <property type="component" value="Unassembled WGS sequence"/>
</dbReference>
<evidence type="ECO:0000256" key="1">
    <source>
        <dbReference type="SAM" id="SignalP"/>
    </source>
</evidence>